<feature type="domain" description="DNA replication factor Cdt1 C-terminal" evidence="4">
    <location>
        <begin position="394"/>
        <end position="493"/>
    </location>
</feature>
<dbReference type="Pfam" id="PF16679">
    <property type="entry name" value="CDT1_C"/>
    <property type="match status" value="1"/>
</dbReference>
<dbReference type="InterPro" id="IPR038090">
    <property type="entry name" value="Cdt1_C_WH_dom_sf"/>
</dbReference>
<comment type="caution">
    <text evidence="5">The sequence shown here is derived from an EMBL/GenBank/DDBJ whole genome shotgun (WGS) entry which is preliminary data.</text>
</comment>
<dbReference type="RefSeq" id="XP_022472477.1">
    <property type="nucleotide sequence ID" value="XM_022620955.1"/>
</dbReference>
<comment type="similarity">
    <text evidence="1">Belongs to the Cdt1 family.</text>
</comment>
<evidence type="ECO:0000256" key="2">
    <source>
        <dbReference type="ARBA" id="ARBA00023306"/>
    </source>
</evidence>
<accession>A0A1G4B1W6</accession>
<sequence>MARAASRRQVKPVATPATNLISKYGRVSKTHPTLVDDSSKKVFFIGLPTSLSVAKPVVKTEIKLESSLERALPPQPAATPSKKRKARSIDEDNARSDIPARESMKRQRVFRNSGKDEPVPIKIETVPKVGTTTATSTHKSAPSPVADSRRKTHKSDIISQAKNEVRKANQKVKRTKKHNATKSEINNRVVKKQLPAELLELLDLQRAILKTVSLQLVHQNNNAPLDISSITPHVARTWGKRKVTVDDIRRCIAIQDTKPACQEDGFLGSPFIVTDYGRGKLCLEMDLIKNSSRIDEDKLCQQFEENLQIMCSQRAMDEMSDLDICFENLSFNDLPKSDITIRHTTISQNPMFAKGQRALTGIKNDILSKKQEKEAQVQAAKFPTLNPNGTKMTLLDRLRAKEEANANIQLPTGPELARKRALQRVGDISAIISMLVSSSNSAGQLVMPFTMTVLQQKLKDSMRVPMPMEEGVDAVRLIAKEVAPEWLKVATVGGKEHVVIQTRRKPYEAELAARVNRLLA</sequence>
<dbReference type="InterPro" id="IPR032054">
    <property type="entry name" value="Cdt1_C"/>
</dbReference>
<dbReference type="STRING" id="1209926.A0A1G4B1W6"/>
<name>A0A1G4B1W6_9PEZI</name>
<feature type="region of interest" description="Disordered" evidence="3">
    <location>
        <begin position="129"/>
        <end position="157"/>
    </location>
</feature>
<reference evidence="5 6" key="1">
    <citation type="submission" date="2016-09" db="EMBL/GenBank/DDBJ databases">
        <authorList>
            <person name="Capua I."/>
            <person name="De Benedictis P."/>
            <person name="Joannis T."/>
            <person name="Lombin L.H."/>
            <person name="Cattoli G."/>
        </authorList>
    </citation>
    <scope>NUCLEOTIDE SEQUENCE [LARGE SCALE GENOMIC DNA]</scope>
    <source>
        <strain evidence="5 6">IMI 309357</strain>
    </source>
</reference>
<gene>
    <name evidence="5" type="ORF">CORC01_09326</name>
</gene>
<dbReference type="Gene3D" id="1.10.10.1420">
    <property type="entry name" value="DNA replication factor Cdt1, C-terminal WH domain"/>
    <property type="match status" value="1"/>
</dbReference>
<proteinExistence type="inferred from homology"/>
<dbReference type="OrthoDB" id="341730at2759"/>
<keyword evidence="2" id="KW-0131">Cell cycle</keyword>
<protein>
    <recommendedName>
        <fullName evidence="4">DNA replication factor Cdt1 C-terminal domain-containing protein</fullName>
    </recommendedName>
</protein>
<feature type="compositionally biased region" description="Basic and acidic residues" evidence="3">
    <location>
        <begin position="87"/>
        <end position="105"/>
    </location>
</feature>
<evidence type="ECO:0000313" key="6">
    <source>
        <dbReference type="Proteomes" id="UP000176998"/>
    </source>
</evidence>
<dbReference type="EMBL" id="MJBS01000084">
    <property type="protein sequence ID" value="OHE95315.1"/>
    <property type="molecule type" value="Genomic_DNA"/>
</dbReference>
<dbReference type="Proteomes" id="UP000176998">
    <property type="component" value="Unassembled WGS sequence"/>
</dbReference>
<evidence type="ECO:0000313" key="5">
    <source>
        <dbReference type="EMBL" id="OHE95315.1"/>
    </source>
</evidence>
<dbReference type="Pfam" id="PF26121">
    <property type="entry name" value="HTH_CDT1"/>
    <property type="match status" value="1"/>
</dbReference>
<organism evidence="5 6">
    <name type="scientific">Colletotrichum orchidophilum</name>
    <dbReference type="NCBI Taxonomy" id="1209926"/>
    <lineage>
        <taxon>Eukaryota</taxon>
        <taxon>Fungi</taxon>
        <taxon>Dikarya</taxon>
        <taxon>Ascomycota</taxon>
        <taxon>Pezizomycotina</taxon>
        <taxon>Sordariomycetes</taxon>
        <taxon>Hypocreomycetidae</taxon>
        <taxon>Glomerellales</taxon>
        <taxon>Glomerellaceae</taxon>
        <taxon>Colletotrichum</taxon>
    </lineage>
</organism>
<dbReference type="AlphaFoldDB" id="A0A1G4B1W6"/>
<evidence type="ECO:0000259" key="4">
    <source>
        <dbReference type="Pfam" id="PF16679"/>
    </source>
</evidence>
<evidence type="ECO:0000256" key="3">
    <source>
        <dbReference type="SAM" id="MobiDB-lite"/>
    </source>
</evidence>
<dbReference type="GeneID" id="34562465"/>
<evidence type="ECO:0000256" key="1">
    <source>
        <dbReference type="ARBA" id="ARBA00008356"/>
    </source>
</evidence>
<feature type="region of interest" description="Disordered" evidence="3">
    <location>
        <begin position="65"/>
        <end position="112"/>
    </location>
</feature>
<keyword evidence="6" id="KW-1185">Reference proteome</keyword>
<feature type="compositionally biased region" description="Polar residues" evidence="3">
    <location>
        <begin position="130"/>
        <end position="140"/>
    </location>
</feature>